<accession>A0A1G6LKF4</accession>
<name>A0A1G6LKF4_9BACT</name>
<evidence type="ECO:0000313" key="2">
    <source>
        <dbReference type="Proteomes" id="UP000199452"/>
    </source>
</evidence>
<organism evidence="1 2">
    <name type="scientific">Williamwhitmania taraxaci</name>
    <dbReference type="NCBI Taxonomy" id="1640674"/>
    <lineage>
        <taxon>Bacteria</taxon>
        <taxon>Pseudomonadati</taxon>
        <taxon>Bacteroidota</taxon>
        <taxon>Bacteroidia</taxon>
        <taxon>Bacteroidales</taxon>
        <taxon>Williamwhitmaniaceae</taxon>
        <taxon>Williamwhitmania</taxon>
    </lineage>
</organism>
<evidence type="ECO:0008006" key="3">
    <source>
        <dbReference type="Google" id="ProtNLM"/>
    </source>
</evidence>
<gene>
    <name evidence="1" type="ORF">SAMN05216323_103137</name>
</gene>
<dbReference type="EMBL" id="FMYP01000031">
    <property type="protein sequence ID" value="SDC43713.1"/>
    <property type="molecule type" value="Genomic_DNA"/>
</dbReference>
<dbReference type="Proteomes" id="UP000199452">
    <property type="component" value="Unassembled WGS sequence"/>
</dbReference>
<reference evidence="1 2" key="1">
    <citation type="submission" date="2016-09" db="EMBL/GenBank/DDBJ databases">
        <authorList>
            <person name="Capua I."/>
            <person name="De Benedictis P."/>
            <person name="Joannis T."/>
            <person name="Lombin L.H."/>
            <person name="Cattoli G."/>
        </authorList>
    </citation>
    <scope>NUCLEOTIDE SEQUENCE [LARGE SCALE GENOMIC DNA]</scope>
    <source>
        <strain evidence="1 2">A7P-90m</strain>
    </source>
</reference>
<protein>
    <recommendedName>
        <fullName evidence="3">DUF4340 domain-containing protein</fullName>
    </recommendedName>
</protein>
<keyword evidence="2" id="KW-1185">Reference proteome</keyword>
<evidence type="ECO:0000313" key="1">
    <source>
        <dbReference type="EMBL" id="SDC43713.1"/>
    </source>
</evidence>
<dbReference type="RefSeq" id="WP_092438322.1">
    <property type="nucleotide sequence ID" value="NZ_FMYP01000031.1"/>
</dbReference>
<dbReference type="STRING" id="1640674.SAMN05216323_103137"/>
<dbReference type="AlphaFoldDB" id="A0A1G6LKF4"/>
<dbReference type="OrthoDB" id="931346at2"/>
<proteinExistence type="predicted"/>
<sequence length="333" mass="36663">MALLKQNSRNRRLLLVGVVVVGLLVLMAPTLVQTARTLFLGGNLMPESYSISDTASVDRIFIGSGHDSLLLSRTAQGWSVNGRVANHALVSGFLSAFQSIDVYAPIPKMVDSVIQSQLLASNALRIRFGSEGEWLRNIRLVYTDTLGLGTVALSEGNSSGAVVRTAKQGARLVEMVSVNPSFWVNSRLVTASESEITEVVFKNLFQPDSSFTIRRNGAGFQVVDGRGVDVNKRVNLRAVSRYLNYLTRMSTIAVVEKSIQEKSPLYSISITSSKGTTSLDFIPMPSRTNLDATGKKARFDYDYLFILMNGTNLYTAYWVDVDLTIKSISYFFE</sequence>